<keyword evidence="1" id="KW-1133">Transmembrane helix</keyword>
<sequence>MGSLKPILRALVLIVAITATHQQVKIKCYNCVTPLGVNDAMEYCNASIYCKGVYCTKGPNAQSNGIYHGCINSPPVDKAGASCKNTDNQFGLHKNCYCKNIDYCNETAPLAANIVLIALLILVTWLTTFF</sequence>
<gene>
    <name evidence="3" type="ORF">L3Y34_010717</name>
</gene>
<keyword evidence="1" id="KW-0472">Membrane</keyword>
<organism evidence="3 4">
    <name type="scientific">Caenorhabditis briggsae</name>
    <dbReference type="NCBI Taxonomy" id="6238"/>
    <lineage>
        <taxon>Eukaryota</taxon>
        <taxon>Metazoa</taxon>
        <taxon>Ecdysozoa</taxon>
        <taxon>Nematoda</taxon>
        <taxon>Chromadorea</taxon>
        <taxon>Rhabditida</taxon>
        <taxon>Rhabditina</taxon>
        <taxon>Rhabditomorpha</taxon>
        <taxon>Rhabditoidea</taxon>
        <taxon>Rhabditidae</taxon>
        <taxon>Peloderinae</taxon>
        <taxon>Caenorhabditis</taxon>
    </lineage>
</organism>
<keyword evidence="2" id="KW-0732">Signal</keyword>
<feature type="signal peptide" evidence="2">
    <location>
        <begin position="1"/>
        <end position="22"/>
    </location>
</feature>
<feature type="chain" id="PRO_5042213053" evidence="2">
    <location>
        <begin position="23"/>
        <end position="130"/>
    </location>
</feature>
<dbReference type="Proteomes" id="UP000827892">
    <property type="component" value="Chromosome X"/>
</dbReference>
<name>A0AAE9CTG3_CAEBR</name>
<proteinExistence type="predicted"/>
<dbReference type="EMBL" id="CP090896">
    <property type="protein sequence ID" value="ULT80336.1"/>
    <property type="molecule type" value="Genomic_DNA"/>
</dbReference>
<evidence type="ECO:0000313" key="3">
    <source>
        <dbReference type="EMBL" id="ULT80336.1"/>
    </source>
</evidence>
<evidence type="ECO:0000256" key="2">
    <source>
        <dbReference type="SAM" id="SignalP"/>
    </source>
</evidence>
<dbReference type="AlphaFoldDB" id="A0AAE9CTG3"/>
<reference evidence="3 4" key="1">
    <citation type="submission" date="2022-05" db="EMBL/GenBank/DDBJ databases">
        <title>Chromosome-level reference genomes for two strains of Caenorhabditis briggsae: an improved platform for comparative genomics.</title>
        <authorList>
            <person name="Stevens L."/>
            <person name="Andersen E.C."/>
        </authorList>
    </citation>
    <scope>NUCLEOTIDE SEQUENCE [LARGE SCALE GENOMIC DNA]</scope>
    <source>
        <strain evidence="3">QX1410_ONT</strain>
        <tissue evidence="3">Whole-organism</tissue>
    </source>
</reference>
<keyword evidence="1" id="KW-0812">Transmembrane</keyword>
<accession>A0AAE9CTG3</accession>
<evidence type="ECO:0000313" key="4">
    <source>
        <dbReference type="Proteomes" id="UP000827892"/>
    </source>
</evidence>
<protein>
    <submittedName>
        <fullName evidence="3">Uncharacterized protein</fullName>
    </submittedName>
</protein>
<evidence type="ECO:0000256" key="1">
    <source>
        <dbReference type="SAM" id="Phobius"/>
    </source>
</evidence>
<feature type="transmembrane region" description="Helical" evidence="1">
    <location>
        <begin position="110"/>
        <end position="129"/>
    </location>
</feature>